<dbReference type="UniPathway" id="UPA00038">
    <property type="reaction ID" value="UER00491"/>
</dbReference>
<dbReference type="PIRSF" id="PIRSF500134">
    <property type="entry name" value="UDPglc_DH_bac"/>
    <property type="match status" value="1"/>
</dbReference>
<keyword evidence="5 7" id="KW-0520">NAD</keyword>
<feature type="binding site" evidence="9">
    <location>
        <begin position="134"/>
        <end position="137"/>
    </location>
    <ligand>
        <name>substrate</name>
    </ligand>
</feature>
<dbReference type="InterPro" id="IPR008927">
    <property type="entry name" value="6-PGluconate_DH-like_C_sf"/>
</dbReference>
<evidence type="ECO:0000256" key="3">
    <source>
        <dbReference type="ARBA" id="ARBA00012954"/>
    </source>
</evidence>
<proteinExistence type="inferred from homology"/>
<dbReference type="Pfam" id="PF00984">
    <property type="entry name" value="UDPG_MGDP_dh"/>
    <property type="match status" value="1"/>
</dbReference>
<evidence type="ECO:0000256" key="8">
    <source>
        <dbReference type="PIRSR" id="PIRSR500134-1"/>
    </source>
</evidence>
<evidence type="ECO:0000256" key="1">
    <source>
        <dbReference type="ARBA" id="ARBA00004701"/>
    </source>
</evidence>
<reference evidence="12 13" key="1">
    <citation type="submission" date="2020-03" db="EMBL/GenBank/DDBJ databases">
        <title>Isolation and identification of active actinomycetes.</title>
        <authorList>
            <person name="Sun X."/>
        </authorList>
    </citation>
    <scope>NUCLEOTIDE SEQUENCE [LARGE SCALE GENOMIC DNA]</scope>
    <source>
        <strain evidence="12 13">NEAU-D13</strain>
    </source>
</reference>
<dbReference type="Pfam" id="PF03721">
    <property type="entry name" value="UDPG_MGDP_dh_N"/>
    <property type="match status" value="1"/>
</dbReference>
<gene>
    <name evidence="12" type="ORF">G7043_46260</name>
</gene>
<dbReference type="InterPro" id="IPR017476">
    <property type="entry name" value="UDP-Glc/GDP-Man"/>
</dbReference>
<feature type="binding site" evidence="9">
    <location>
        <position position="186"/>
    </location>
    <ligand>
        <name>substrate</name>
    </ligand>
</feature>
<dbReference type="AlphaFoldDB" id="A0A7C9W2A3"/>
<dbReference type="NCBIfam" id="TIGR03026">
    <property type="entry name" value="NDP-sugDHase"/>
    <property type="match status" value="1"/>
</dbReference>
<sequence length="421" mass="44276">MQARRIGVIGAGYVGLTTAACFAHLGHRVICAEVDEAKVEALSAGEVSLHEPGLRELVVEGLGSGLLRFVHGSGLSDVDFTFVCVPTPTGADGAADLSAVEEVLSTAPPGVVLKSTVPVGTAVRYPGVVSNPEFLREGHAVEDFLRPQRIVVGARDERAAHEVAELYASLNAPTVLTDNTSAELVKYASNGFLAVKLSYVNTVAELCEHLGADVDGVTEGMRLDDRIGGSCLAPGPGWGGSCLPKDTLALLATARAAGVEFATLEGAVSTNWHQPHRVVDRLRAEVGPLDGSRIGLLGLTFKAGTNDLRDSPALAVAQLLAQEGAELSAYDPCVREDLQNIAVKPAAAEAAAGADALVVLTEWPEFAELDWPDLAGHVARPLIFDTRNVLPEDKVEEAGFRLIRTGRPGEPWGAHSWTSRP</sequence>
<dbReference type="SUPFAM" id="SSF51735">
    <property type="entry name" value="NAD(P)-binding Rossmann-fold domains"/>
    <property type="match status" value="1"/>
</dbReference>
<keyword evidence="4 7" id="KW-0560">Oxidoreductase</keyword>
<feature type="binding site" evidence="9">
    <location>
        <position position="239"/>
    </location>
    <ligand>
        <name>substrate</name>
    </ligand>
</feature>
<dbReference type="InterPro" id="IPR014027">
    <property type="entry name" value="UDP-Glc/GDP-Man_DH_C"/>
</dbReference>
<evidence type="ECO:0000256" key="5">
    <source>
        <dbReference type="ARBA" id="ARBA00023027"/>
    </source>
</evidence>
<feature type="binding site" evidence="10">
    <location>
        <position position="38"/>
    </location>
    <ligand>
        <name>NAD(+)</name>
        <dbReference type="ChEBI" id="CHEBI:57540"/>
    </ligand>
</feature>
<dbReference type="Pfam" id="PF03720">
    <property type="entry name" value="UDPG_MGDP_dh_C"/>
    <property type="match status" value="1"/>
</dbReference>
<dbReference type="InterPro" id="IPR014026">
    <property type="entry name" value="UDP-Glc/GDP-Man_DH_dimer"/>
</dbReference>
<comment type="similarity">
    <text evidence="2 7">Belongs to the UDP-glucose/GDP-mannose dehydrogenase family.</text>
</comment>
<dbReference type="Gene3D" id="1.20.5.100">
    <property type="entry name" value="Cytochrome c1, transmembrane anchor, C-terminal"/>
    <property type="match status" value="1"/>
</dbReference>
<evidence type="ECO:0000256" key="7">
    <source>
        <dbReference type="PIRNR" id="PIRNR000124"/>
    </source>
</evidence>
<evidence type="ECO:0000256" key="2">
    <source>
        <dbReference type="ARBA" id="ARBA00006601"/>
    </source>
</evidence>
<feature type="binding site" evidence="10">
    <location>
        <position position="245"/>
    </location>
    <ligand>
        <name>NAD(+)</name>
        <dbReference type="ChEBI" id="CHEBI:57540"/>
    </ligand>
</feature>
<dbReference type="GO" id="GO:0003979">
    <property type="term" value="F:UDP-glucose 6-dehydrogenase activity"/>
    <property type="evidence" value="ECO:0007669"/>
    <property type="project" value="UniProtKB-EC"/>
</dbReference>
<dbReference type="PANTHER" id="PTHR43750">
    <property type="entry name" value="UDP-GLUCOSE 6-DEHYDROGENASE TUAD"/>
    <property type="match status" value="1"/>
</dbReference>
<dbReference type="InterPro" id="IPR028357">
    <property type="entry name" value="UDPglc_DH_bac"/>
</dbReference>
<feature type="binding site" evidence="9">
    <location>
        <position position="302"/>
    </location>
    <ligand>
        <name>substrate</name>
    </ligand>
</feature>
<dbReference type="Gene3D" id="3.40.50.720">
    <property type="entry name" value="NAD(P)-binding Rossmann-like Domain"/>
    <property type="match status" value="2"/>
</dbReference>
<evidence type="ECO:0000256" key="6">
    <source>
        <dbReference type="ARBA" id="ARBA00047473"/>
    </source>
</evidence>
<feature type="binding site" evidence="10">
    <location>
        <position position="116"/>
    </location>
    <ligand>
        <name>NAD(+)</name>
        <dbReference type="ChEBI" id="CHEBI:57540"/>
    </ligand>
</feature>
<dbReference type="PROSITE" id="PS51257">
    <property type="entry name" value="PROKAR_LIPOPROTEIN"/>
    <property type="match status" value="1"/>
</dbReference>
<dbReference type="RefSeq" id="WP_166055943.1">
    <property type="nucleotide sequence ID" value="NZ_JAAMPJ010000021.1"/>
</dbReference>
<evidence type="ECO:0000313" key="13">
    <source>
        <dbReference type="Proteomes" id="UP000481360"/>
    </source>
</evidence>
<dbReference type="GO" id="GO:0006065">
    <property type="term" value="P:UDP-glucuronate biosynthetic process"/>
    <property type="evidence" value="ECO:0007669"/>
    <property type="project" value="UniProtKB-UniPathway"/>
</dbReference>
<organism evidence="12 13">
    <name type="scientific">Lentzea alba</name>
    <dbReference type="NCBI Taxonomy" id="2714351"/>
    <lineage>
        <taxon>Bacteria</taxon>
        <taxon>Bacillati</taxon>
        <taxon>Actinomycetota</taxon>
        <taxon>Actinomycetes</taxon>
        <taxon>Pseudonocardiales</taxon>
        <taxon>Pseudonocardiaceae</taxon>
        <taxon>Lentzea</taxon>
    </lineage>
</organism>
<evidence type="ECO:0000313" key="12">
    <source>
        <dbReference type="EMBL" id="NGY66316.1"/>
    </source>
</evidence>
<name>A0A7C9W2A3_9PSEU</name>
<comment type="catalytic activity">
    <reaction evidence="6 7">
        <text>UDP-alpha-D-glucose + 2 NAD(+) + H2O = UDP-alpha-D-glucuronate + 2 NADH + 3 H(+)</text>
        <dbReference type="Rhea" id="RHEA:23596"/>
        <dbReference type="ChEBI" id="CHEBI:15377"/>
        <dbReference type="ChEBI" id="CHEBI:15378"/>
        <dbReference type="ChEBI" id="CHEBI:57540"/>
        <dbReference type="ChEBI" id="CHEBI:57945"/>
        <dbReference type="ChEBI" id="CHEBI:58052"/>
        <dbReference type="ChEBI" id="CHEBI:58885"/>
        <dbReference type="EC" id="1.1.1.22"/>
    </reaction>
</comment>
<dbReference type="GO" id="GO:0051287">
    <property type="term" value="F:NAD binding"/>
    <property type="evidence" value="ECO:0007669"/>
    <property type="project" value="InterPro"/>
</dbReference>
<dbReference type="InterPro" id="IPR036291">
    <property type="entry name" value="NAD(P)-bd_dom_sf"/>
</dbReference>
<feature type="binding site" evidence="10">
    <location>
        <position position="87"/>
    </location>
    <ligand>
        <name>NAD(+)</name>
        <dbReference type="ChEBI" id="CHEBI:57540"/>
    </ligand>
</feature>
<dbReference type="Proteomes" id="UP000481360">
    <property type="component" value="Unassembled WGS sequence"/>
</dbReference>
<dbReference type="PIRSF" id="PIRSF000124">
    <property type="entry name" value="UDPglc_GDPman_dh"/>
    <property type="match status" value="1"/>
</dbReference>
<accession>A0A7C9W2A3</accession>
<dbReference type="SMART" id="SM00984">
    <property type="entry name" value="UDPG_MGDP_dh_C"/>
    <property type="match status" value="1"/>
</dbReference>
<evidence type="ECO:0000259" key="11">
    <source>
        <dbReference type="SMART" id="SM00984"/>
    </source>
</evidence>
<evidence type="ECO:0000256" key="9">
    <source>
        <dbReference type="PIRSR" id="PIRSR500134-2"/>
    </source>
</evidence>
<dbReference type="InterPro" id="IPR036220">
    <property type="entry name" value="UDP-Glc/GDP-Man_DH_C_sf"/>
</dbReference>
<feature type="domain" description="UDP-glucose/GDP-mannose dehydrogenase C-terminal" evidence="11">
    <location>
        <begin position="295"/>
        <end position="392"/>
    </location>
</feature>
<dbReference type="EMBL" id="JAAMPJ010000021">
    <property type="protein sequence ID" value="NGY66316.1"/>
    <property type="molecule type" value="Genomic_DNA"/>
</dbReference>
<feature type="active site" description="Nucleophile" evidence="8">
    <location>
        <position position="242"/>
    </location>
</feature>
<dbReference type="InterPro" id="IPR001732">
    <property type="entry name" value="UDP-Glc/GDP-Man_DH_N"/>
</dbReference>
<feature type="binding site" evidence="10">
    <location>
        <position position="309"/>
    </location>
    <ligand>
        <name>NAD(+)</name>
        <dbReference type="ChEBI" id="CHEBI:57540"/>
    </ligand>
</feature>
<dbReference type="GO" id="GO:0000271">
    <property type="term" value="P:polysaccharide biosynthetic process"/>
    <property type="evidence" value="ECO:0007669"/>
    <property type="project" value="InterPro"/>
</dbReference>
<comment type="pathway">
    <text evidence="1">Nucleotide-sugar biosynthesis; UDP-alpha-D-glucuronate biosynthesis; UDP-alpha-D-glucuronate from UDP-alpha-D-glucose: step 1/1.</text>
</comment>
<dbReference type="PANTHER" id="PTHR43750:SF3">
    <property type="entry name" value="UDP-GLUCOSE 6-DEHYDROGENASE TUAD"/>
    <property type="match status" value="1"/>
</dbReference>
<keyword evidence="13" id="KW-1185">Reference proteome</keyword>
<feature type="binding site" evidence="10">
    <location>
        <position position="137"/>
    </location>
    <ligand>
        <name>NAD(+)</name>
        <dbReference type="ChEBI" id="CHEBI:57540"/>
    </ligand>
</feature>
<evidence type="ECO:0000256" key="4">
    <source>
        <dbReference type="ARBA" id="ARBA00023002"/>
    </source>
</evidence>
<protein>
    <recommendedName>
        <fullName evidence="3 7">UDP-glucose 6-dehydrogenase</fullName>
        <ecNumber evidence="3 7">1.1.1.22</ecNumber>
    </recommendedName>
</protein>
<dbReference type="EC" id="1.1.1.22" evidence="3 7"/>
<comment type="caution">
    <text evidence="12">The sequence shown here is derived from an EMBL/GenBank/DDBJ whole genome shotgun (WGS) entry which is preliminary data.</text>
</comment>
<evidence type="ECO:0000256" key="10">
    <source>
        <dbReference type="PIRSR" id="PIRSR500134-3"/>
    </source>
</evidence>
<dbReference type="SUPFAM" id="SSF48179">
    <property type="entry name" value="6-phosphogluconate dehydrogenase C-terminal domain-like"/>
    <property type="match status" value="1"/>
</dbReference>
<dbReference type="SUPFAM" id="SSF52413">
    <property type="entry name" value="UDP-glucose/GDP-mannose dehydrogenase C-terminal domain"/>
    <property type="match status" value="1"/>
</dbReference>